<dbReference type="SUPFAM" id="SSF56112">
    <property type="entry name" value="Protein kinase-like (PK-like)"/>
    <property type="match status" value="1"/>
</dbReference>
<dbReference type="InterPro" id="IPR050339">
    <property type="entry name" value="CC_SR_Kinase"/>
</dbReference>
<dbReference type="GO" id="GO:0046872">
    <property type="term" value="F:metal ion binding"/>
    <property type="evidence" value="ECO:0007669"/>
    <property type="project" value="UniProtKB-KW"/>
</dbReference>
<dbReference type="Pfam" id="PF00069">
    <property type="entry name" value="Pkinase"/>
    <property type="match status" value="1"/>
</dbReference>
<evidence type="ECO:0000256" key="9">
    <source>
        <dbReference type="ARBA" id="ARBA00023306"/>
    </source>
</evidence>
<evidence type="ECO:0000313" key="15">
    <source>
        <dbReference type="Ensembl" id="ENSCPGP00000026473.1"/>
    </source>
</evidence>
<dbReference type="PANTHER" id="PTHR11042">
    <property type="entry name" value="EUKARYOTIC TRANSLATION INITIATION FACTOR 2-ALPHA KINASE EIF2-ALPHA KINASE -RELATED"/>
    <property type="match status" value="1"/>
</dbReference>
<proteinExistence type="inferred from homology"/>
<evidence type="ECO:0000259" key="14">
    <source>
        <dbReference type="PROSITE" id="PS50011"/>
    </source>
</evidence>
<evidence type="ECO:0000256" key="4">
    <source>
        <dbReference type="ARBA" id="ARBA00022723"/>
    </source>
</evidence>
<dbReference type="GO" id="GO:0051321">
    <property type="term" value="P:meiotic cell cycle"/>
    <property type="evidence" value="ECO:0007669"/>
    <property type="project" value="TreeGrafter"/>
</dbReference>
<dbReference type="InterPro" id="IPR000719">
    <property type="entry name" value="Prot_kinase_dom"/>
</dbReference>
<keyword evidence="7" id="KW-0067">ATP-binding</keyword>
<evidence type="ECO:0000256" key="12">
    <source>
        <dbReference type="ARBA" id="ARBA00048679"/>
    </source>
</evidence>
<sequence length="470" mass="49967">MRRVGQHPHILPLLWGWEQRGRLYLLTHFCPWGSLGELWGRPGGQGMGEWRLWGYLWDLLLALRHLHACPIAHLDLKPANVLLTHGGCRLADFGTAVAPRLPHSNPQLPHVDPRTTQSDPRPTCTAPQMTRSDPQPTHELTYSDPQLPHTASQPTSAAPQLSHGDSQPPHTFQFHTYGAGDPRYVAPEALMGQGGPPSDIFSLALTILELGGSQRLPPWGEGWQELRRGGLPQSAAPGMWGRVGGYRAGIWGCGERLWGRDVGQGCGGVGKGYGAVGWSYGAGTWGRAPSRIVGDPPHLRPIGLSEELRGVLGAMMELDPRRRPTAAELLTWGAVRRAGRWRVLTRWADAGLRGMEALGEVAQPHGGAATGPDLRGGGRGAAPCPPPIKLSYGSEPHICPPSGSLRGFGVQFYLVGGCVCDLWVWGGSMGLGGGVSVGPAPPPVSGHLSFFRASINSGGGGGGVGWSDTA</sequence>
<dbReference type="GO" id="GO:0004674">
    <property type="term" value="F:protein serine/threonine kinase activity"/>
    <property type="evidence" value="ECO:0007669"/>
    <property type="project" value="UniProtKB-KW"/>
</dbReference>
<dbReference type="SMART" id="SM00220">
    <property type="entry name" value="S_TKc"/>
    <property type="match status" value="1"/>
</dbReference>
<evidence type="ECO:0000256" key="6">
    <source>
        <dbReference type="ARBA" id="ARBA00022777"/>
    </source>
</evidence>
<evidence type="ECO:0000313" key="16">
    <source>
        <dbReference type="Proteomes" id="UP000694419"/>
    </source>
</evidence>
<comment type="catalytic activity">
    <reaction evidence="11">
        <text>L-threonyl-[protein] + ATP = O-phospho-L-threonyl-[protein] + ADP + H(+)</text>
        <dbReference type="Rhea" id="RHEA:46608"/>
        <dbReference type="Rhea" id="RHEA-COMP:11060"/>
        <dbReference type="Rhea" id="RHEA-COMP:11605"/>
        <dbReference type="ChEBI" id="CHEBI:15378"/>
        <dbReference type="ChEBI" id="CHEBI:30013"/>
        <dbReference type="ChEBI" id="CHEBI:30616"/>
        <dbReference type="ChEBI" id="CHEBI:61977"/>
        <dbReference type="ChEBI" id="CHEBI:456216"/>
        <dbReference type="EC" id="2.7.11.1"/>
    </reaction>
</comment>
<feature type="compositionally biased region" description="Polar residues" evidence="13">
    <location>
        <begin position="114"/>
        <end position="174"/>
    </location>
</feature>
<keyword evidence="5" id="KW-0547">Nucleotide-binding</keyword>
<keyword evidence="9" id="KW-0131">Cell cycle</keyword>
<dbReference type="EC" id="2.7.11.1" evidence="1"/>
<dbReference type="GO" id="GO:0005524">
    <property type="term" value="F:ATP binding"/>
    <property type="evidence" value="ECO:0007669"/>
    <property type="project" value="UniProtKB-KW"/>
</dbReference>
<evidence type="ECO:0000256" key="2">
    <source>
        <dbReference type="ARBA" id="ARBA00022527"/>
    </source>
</evidence>
<reference evidence="15" key="2">
    <citation type="submission" date="2025-09" db="UniProtKB">
        <authorList>
            <consortium name="Ensembl"/>
        </authorList>
    </citation>
    <scope>IDENTIFICATION</scope>
</reference>
<keyword evidence="8" id="KW-0460">Magnesium</keyword>
<dbReference type="Ensembl" id="ENSCPGT00000028922.1">
    <property type="protein sequence ID" value="ENSCPGP00000026473.1"/>
    <property type="gene ID" value="ENSCPGG00000018251.1"/>
</dbReference>
<keyword evidence="2" id="KW-0723">Serine/threonine-protein kinase</keyword>
<dbReference type="PROSITE" id="PS00108">
    <property type="entry name" value="PROTEIN_KINASE_ST"/>
    <property type="match status" value="1"/>
</dbReference>
<accession>A0A8C3KMJ4</accession>
<dbReference type="GO" id="GO:0005634">
    <property type="term" value="C:nucleus"/>
    <property type="evidence" value="ECO:0007669"/>
    <property type="project" value="TreeGrafter"/>
</dbReference>
<evidence type="ECO:0000256" key="8">
    <source>
        <dbReference type="ARBA" id="ARBA00022842"/>
    </source>
</evidence>
<comment type="catalytic activity">
    <reaction evidence="12">
        <text>L-seryl-[protein] + ATP = O-phospho-L-seryl-[protein] + ADP + H(+)</text>
        <dbReference type="Rhea" id="RHEA:17989"/>
        <dbReference type="Rhea" id="RHEA-COMP:9863"/>
        <dbReference type="Rhea" id="RHEA-COMP:11604"/>
        <dbReference type="ChEBI" id="CHEBI:15378"/>
        <dbReference type="ChEBI" id="CHEBI:29999"/>
        <dbReference type="ChEBI" id="CHEBI:30616"/>
        <dbReference type="ChEBI" id="CHEBI:83421"/>
        <dbReference type="ChEBI" id="CHEBI:456216"/>
        <dbReference type="EC" id="2.7.11.1"/>
    </reaction>
</comment>
<evidence type="ECO:0000256" key="7">
    <source>
        <dbReference type="ARBA" id="ARBA00022840"/>
    </source>
</evidence>
<reference evidence="15" key="1">
    <citation type="submission" date="2025-08" db="UniProtKB">
        <authorList>
            <consortium name="Ensembl"/>
        </authorList>
    </citation>
    <scope>IDENTIFICATION</scope>
</reference>
<feature type="domain" description="Protein kinase" evidence="14">
    <location>
        <begin position="1"/>
        <end position="335"/>
    </location>
</feature>
<evidence type="ECO:0000256" key="3">
    <source>
        <dbReference type="ARBA" id="ARBA00022679"/>
    </source>
</evidence>
<name>A0A8C3KMJ4_9CHAR</name>
<feature type="region of interest" description="Disordered" evidence="13">
    <location>
        <begin position="101"/>
        <end position="178"/>
    </location>
</feature>
<evidence type="ECO:0000256" key="1">
    <source>
        <dbReference type="ARBA" id="ARBA00012513"/>
    </source>
</evidence>
<dbReference type="InterPro" id="IPR011009">
    <property type="entry name" value="Kinase-like_dom_sf"/>
</dbReference>
<dbReference type="GO" id="GO:0110031">
    <property type="term" value="P:negative regulation of G2/MI transition of meiotic cell cycle"/>
    <property type="evidence" value="ECO:0007669"/>
    <property type="project" value="TreeGrafter"/>
</dbReference>
<dbReference type="InterPro" id="IPR008271">
    <property type="entry name" value="Ser/Thr_kinase_AS"/>
</dbReference>
<comment type="similarity">
    <text evidence="10">Belongs to the protein kinase superfamily. Ser/Thr protein kinase family. GCN2 subfamily.</text>
</comment>
<keyword evidence="16" id="KW-1185">Reference proteome</keyword>
<keyword evidence="4" id="KW-0479">Metal-binding</keyword>
<organism evidence="15 16">
    <name type="scientific">Calidris pygmaea</name>
    <name type="common">Spoon-billed sandpiper</name>
    <dbReference type="NCBI Taxonomy" id="425635"/>
    <lineage>
        <taxon>Eukaryota</taxon>
        <taxon>Metazoa</taxon>
        <taxon>Chordata</taxon>
        <taxon>Craniata</taxon>
        <taxon>Vertebrata</taxon>
        <taxon>Euteleostomi</taxon>
        <taxon>Archelosauria</taxon>
        <taxon>Archosauria</taxon>
        <taxon>Dinosauria</taxon>
        <taxon>Saurischia</taxon>
        <taxon>Theropoda</taxon>
        <taxon>Coelurosauria</taxon>
        <taxon>Aves</taxon>
        <taxon>Neognathae</taxon>
        <taxon>Neoaves</taxon>
        <taxon>Charadriiformes</taxon>
        <taxon>Scolopacidae</taxon>
        <taxon>Calidris</taxon>
    </lineage>
</organism>
<dbReference type="Proteomes" id="UP000694419">
    <property type="component" value="Unplaced"/>
</dbReference>
<keyword evidence="6" id="KW-0418">Kinase</keyword>
<dbReference type="GO" id="GO:0005737">
    <property type="term" value="C:cytoplasm"/>
    <property type="evidence" value="ECO:0007669"/>
    <property type="project" value="TreeGrafter"/>
</dbReference>
<evidence type="ECO:0000256" key="13">
    <source>
        <dbReference type="SAM" id="MobiDB-lite"/>
    </source>
</evidence>
<protein>
    <recommendedName>
        <fullName evidence="1">non-specific serine/threonine protein kinase</fullName>
        <ecNumber evidence="1">2.7.11.1</ecNumber>
    </recommendedName>
</protein>
<dbReference type="AlphaFoldDB" id="A0A8C3KMJ4"/>
<keyword evidence="3" id="KW-0808">Transferase</keyword>
<dbReference type="Gene3D" id="1.10.510.10">
    <property type="entry name" value="Transferase(Phosphotransferase) domain 1"/>
    <property type="match status" value="2"/>
</dbReference>
<dbReference type="PROSITE" id="PS50011">
    <property type="entry name" value="PROTEIN_KINASE_DOM"/>
    <property type="match status" value="1"/>
</dbReference>
<dbReference type="PANTHER" id="PTHR11042:SF183">
    <property type="entry name" value="MEMBRANE-ASSOCIATED TYROSINE- AND THREONINE-SPECIFIC CDC2-INHIBITORY KINASE"/>
    <property type="match status" value="1"/>
</dbReference>
<evidence type="ECO:0000256" key="11">
    <source>
        <dbReference type="ARBA" id="ARBA00047899"/>
    </source>
</evidence>
<evidence type="ECO:0000256" key="5">
    <source>
        <dbReference type="ARBA" id="ARBA00022741"/>
    </source>
</evidence>
<evidence type="ECO:0000256" key="10">
    <source>
        <dbReference type="ARBA" id="ARBA00037982"/>
    </source>
</evidence>